<evidence type="ECO:0000256" key="5">
    <source>
        <dbReference type="ARBA" id="ARBA00022777"/>
    </source>
</evidence>
<keyword evidence="9" id="KW-1133">Transmembrane helix</keyword>
<dbReference type="PANTHER" id="PTHR43289:SF34">
    <property type="entry name" value="SERINE_THREONINE-PROTEIN KINASE YBDM-RELATED"/>
    <property type="match status" value="1"/>
</dbReference>
<evidence type="ECO:0000259" key="11">
    <source>
        <dbReference type="PROSITE" id="PS51178"/>
    </source>
</evidence>
<proteinExistence type="predicted"/>
<dbReference type="InterPro" id="IPR005543">
    <property type="entry name" value="PASTA_dom"/>
</dbReference>
<gene>
    <name evidence="12" type="ORF">ACFQY8_04045</name>
</gene>
<evidence type="ECO:0000256" key="4">
    <source>
        <dbReference type="ARBA" id="ARBA00022741"/>
    </source>
</evidence>
<dbReference type="PANTHER" id="PTHR43289">
    <property type="entry name" value="MITOGEN-ACTIVATED PROTEIN KINASE KINASE KINASE 20-RELATED"/>
    <property type="match status" value="1"/>
</dbReference>
<dbReference type="SMART" id="SM00740">
    <property type="entry name" value="PASTA"/>
    <property type="match status" value="4"/>
</dbReference>
<evidence type="ECO:0000256" key="7">
    <source>
        <dbReference type="ARBA" id="ARBA00047899"/>
    </source>
</evidence>
<dbReference type="PROSITE" id="PS51178">
    <property type="entry name" value="PASTA"/>
    <property type="match status" value="3"/>
</dbReference>
<evidence type="ECO:0000313" key="12">
    <source>
        <dbReference type="EMBL" id="MFD0704916.1"/>
    </source>
</evidence>
<feature type="domain" description="PASTA" evidence="11">
    <location>
        <begin position="597"/>
        <end position="661"/>
    </location>
</feature>
<evidence type="ECO:0000256" key="8">
    <source>
        <dbReference type="ARBA" id="ARBA00048679"/>
    </source>
</evidence>
<organism evidence="12 13">
    <name type="scientific">Alloscardovia venturai</name>
    <dbReference type="NCBI Taxonomy" id="1769421"/>
    <lineage>
        <taxon>Bacteria</taxon>
        <taxon>Bacillati</taxon>
        <taxon>Actinomycetota</taxon>
        <taxon>Actinomycetes</taxon>
        <taxon>Bifidobacteriales</taxon>
        <taxon>Bifidobacteriaceae</taxon>
        <taxon>Alloscardovia</taxon>
    </lineage>
</organism>
<keyword evidence="9" id="KW-0812">Transmembrane</keyword>
<feature type="domain" description="PASTA" evidence="11">
    <location>
        <begin position="530"/>
        <end position="596"/>
    </location>
</feature>
<dbReference type="CDD" id="cd14014">
    <property type="entry name" value="STKc_PknB_like"/>
    <property type="match status" value="1"/>
</dbReference>
<keyword evidence="13" id="KW-1185">Reference proteome</keyword>
<feature type="domain" description="Protein kinase" evidence="10">
    <location>
        <begin position="17"/>
        <end position="280"/>
    </location>
</feature>
<dbReference type="SUPFAM" id="SSF54184">
    <property type="entry name" value="Penicillin-binding protein 2x (pbp-2x), c-terminal domain"/>
    <property type="match status" value="2"/>
</dbReference>
<reference evidence="13" key="1">
    <citation type="journal article" date="2019" name="Int. J. Syst. Evol. Microbiol.">
        <title>The Global Catalogue of Microorganisms (GCM) 10K type strain sequencing project: providing services to taxonomists for standard genome sequencing and annotation.</title>
        <authorList>
            <consortium name="The Broad Institute Genomics Platform"/>
            <consortium name="The Broad Institute Genome Sequencing Center for Infectious Disease"/>
            <person name="Wu L."/>
            <person name="Ma J."/>
        </authorList>
    </citation>
    <scope>NUCLEOTIDE SEQUENCE [LARGE SCALE GENOMIC DNA]</scope>
    <source>
        <strain evidence="13">CCM 8604</strain>
    </source>
</reference>
<keyword evidence="2" id="KW-0723">Serine/threonine-protein kinase</keyword>
<feature type="transmembrane region" description="Helical" evidence="9">
    <location>
        <begin position="341"/>
        <end position="368"/>
    </location>
</feature>
<feature type="domain" description="PASTA" evidence="11">
    <location>
        <begin position="455"/>
        <end position="529"/>
    </location>
</feature>
<comment type="catalytic activity">
    <reaction evidence="7">
        <text>L-threonyl-[protein] + ATP = O-phospho-L-threonyl-[protein] + ADP + H(+)</text>
        <dbReference type="Rhea" id="RHEA:46608"/>
        <dbReference type="Rhea" id="RHEA-COMP:11060"/>
        <dbReference type="Rhea" id="RHEA-COMP:11605"/>
        <dbReference type="ChEBI" id="CHEBI:15378"/>
        <dbReference type="ChEBI" id="CHEBI:30013"/>
        <dbReference type="ChEBI" id="CHEBI:30616"/>
        <dbReference type="ChEBI" id="CHEBI:61977"/>
        <dbReference type="ChEBI" id="CHEBI:456216"/>
        <dbReference type="EC" id="2.7.11.1"/>
    </reaction>
</comment>
<dbReference type="Pfam" id="PF00069">
    <property type="entry name" value="Pkinase"/>
    <property type="match status" value="1"/>
</dbReference>
<keyword evidence="3" id="KW-0808">Transferase</keyword>
<dbReference type="Gene3D" id="3.30.200.20">
    <property type="entry name" value="Phosphorylase Kinase, domain 1"/>
    <property type="match status" value="1"/>
</dbReference>
<keyword evidence="4" id="KW-0547">Nucleotide-binding</keyword>
<dbReference type="Gene3D" id="1.10.510.10">
    <property type="entry name" value="Transferase(Phosphotransferase) domain 1"/>
    <property type="match status" value="1"/>
</dbReference>
<dbReference type="InterPro" id="IPR011009">
    <property type="entry name" value="Kinase-like_dom_sf"/>
</dbReference>
<comment type="catalytic activity">
    <reaction evidence="8">
        <text>L-seryl-[protein] + ATP = O-phospho-L-seryl-[protein] + ADP + H(+)</text>
        <dbReference type="Rhea" id="RHEA:17989"/>
        <dbReference type="Rhea" id="RHEA-COMP:9863"/>
        <dbReference type="Rhea" id="RHEA-COMP:11604"/>
        <dbReference type="ChEBI" id="CHEBI:15378"/>
        <dbReference type="ChEBI" id="CHEBI:29999"/>
        <dbReference type="ChEBI" id="CHEBI:30616"/>
        <dbReference type="ChEBI" id="CHEBI:83421"/>
        <dbReference type="ChEBI" id="CHEBI:456216"/>
        <dbReference type="EC" id="2.7.11.1"/>
    </reaction>
</comment>
<dbReference type="EC" id="2.7.11.1" evidence="1"/>
<dbReference type="Gene3D" id="3.30.10.20">
    <property type="match status" value="4"/>
</dbReference>
<dbReference type="Proteomes" id="UP001597036">
    <property type="component" value="Unassembled WGS sequence"/>
</dbReference>
<dbReference type="PROSITE" id="PS50011">
    <property type="entry name" value="PROTEIN_KINASE_DOM"/>
    <property type="match status" value="1"/>
</dbReference>
<evidence type="ECO:0000256" key="3">
    <source>
        <dbReference type="ARBA" id="ARBA00022679"/>
    </source>
</evidence>
<dbReference type="RefSeq" id="WP_377938622.1">
    <property type="nucleotide sequence ID" value="NZ_JBHTHQ010000021.1"/>
</dbReference>
<dbReference type="EMBL" id="JBHTHQ010000021">
    <property type="protein sequence ID" value="MFD0704916.1"/>
    <property type="molecule type" value="Genomic_DNA"/>
</dbReference>
<evidence type="ECO:0000256" key="2">
    <source>
        <dbReference type="ARBA" id="ARBA00022527"/>
    </source>
</evidence>
<evidence type="ECO:0000256" key="1">
    <source>
        <dbReference type="ARBA" id="ARBA00012513"/>
    </source>
</evidence>
<dbReference type="SUPFAM" id="SSF56112">
    <property type="entry name" value="Protein kinase-like (PK-like)"/>
    <property type="match status" value="1"/>
</dbReference>
<name>A0ABW2Y8J0_9BIFI</name>
<dbReference type="InterPro" id="IPR008271">
    <property type="entry name" value="Ser/Thr_kinase_AS"/>
</dbReference>
<evidence type="ECO:0000313" key="13">
    <source>
        <dbReference type="Proteomes" id="UP001597036"/>
    </source>
</evidence>
<keyword evidence="9" id="KW-0472">Membrane</keyword>
<sequence length="674" mass="74028">MTSLHAPYLNETIDERYLILRKIADGGMATVYEATDQRLHRRVAVKIMHSSLVSSDHRNQYVQRFHREAQAAAHIENPHIVHIYDVGEINGVGYLVMEYVDGHTLRELMYTQSPFNVRNTLTIISQVLDGLSAAHDLDIIHRDIKPENIMINSRGNVQIADFGLAKHINNATLTPTGTLLGTATYIPPETAMDNTSVIASDLYSTGLVMWEMLTGRPAFETNNPVTVVYKHVHENVPRLVDLFPRIPKSVSDFVSHLTEREPSRRPPNAGVALKELHALSNSLSESQLEVQVSRSDIPHPRIHTAPDVSSKILSGKDSRTQSILDDATPARMQRFKKIRTWIASYQTTVAVTAIVMLILIIVGTVMWWDSYGPGSYISLPAASDISCQDTSQCTVQGADATQYKKLLTSRGLKYVVTYSHSDTVKSGKIISTTPSRVGSHISKKSAQVTMVISTGIQEITIPSDITDPDSVHGKNPIKTLKDLGFTRISHSDSEDIYSTEVPKGSVISIEPKAGRTVAHNQKITVVLSKGLKEVTMPDLTGMTRAEAIDTLNKLKLKATYKDDFSDSVPAGSVVKQSENSGTKLHWNDKVTITISQGPQTVTIPDVRGKSIARAQTMLEDLGLRVVINNKGGSDVMRQSISPGEIVSVMTGGKKTNITLTTTTQKPADLDDEDD</sequence>
<comment type="caution">
    <text evidence="12">The sequence shown here is derived from an EMBL/GenBank/DDBJ whole genome shotgun (WGS) entry which is preliminary data.</text>
</comment>
<evidence type="ECO:0000259" key="10">
    <source>
        <dbReference type="PROSITE" id="PS50011"/>
    </source>
</evidence>
<dbReference type="PROSITE" id="PS00108">
    <property type="entry name" value="PROTEIN_KINASE_ST"/>
    <property type="match status" value="1"/>
</dbReference>
<accession>A0ABW2Y8J0</accession>
<keyword evidence="5" id="KW-0418">Kinase</keyword>
<dbReference type="SMART" id="SM00220">
    <property type="entry name" value="S_TKc"/>
    <property type="match status" value="1"/>
</dbReference>
<evidence type="ECO:0000256" key="6">
    <source>
        <dbReference type="ARBA" id="ARBA00022840"/>
    </source>
</evidence>
<evidence type="ECO:0000256" key="9">
    <source>
        <dbReference type="SAM" id="Phobius"/>
    </source>
</evidence>
<protein>
    <recommendedName>
        <fullName evidence="1">non-specific serine/threonine protein kinase</fullName>
        <ecNumber evidence="1">2.7.11.1</ecNumber>
    </recommendedName>
</protein>
<dbReference type="InterPro" id="IPR000719">
    <property type="entry name" value="Prot_kinase_dom"/>
</dbReference>
<dbReference type="CDD" id="cd06577">
    <property type="entry name" value="PASTA_pknB"/>
    <property type="match status" value="4"/>
</dbReference>
<dbReference type="Pfam" id="PF03793">
    <property type="entry name" value="PASTA"/>
    <property type="match status" value="4"/>
</dbReference>
<keyword evidence="6" id="KW-0067">ATP-binding</keyword>